<accession>A0ABU2G4A2</accession>
<feature type="transmembrane region" description="Helical" evidence="1">
    <location>
        <begin position="278"/>
        <end position="296"/>
    </location>
</feature>
<dbReference type="Pfam" id="PF14258">
    <property type="entry name" value="DUF4350"/>
    <property type="match status" value="1"/>
</dbReference>
<dbReference type="EMBL" id="JAMQOQ010000003">
    <property type="protein sequence ID" value="MDS0295311.1"/>
    <property type="molecule type" value="Genomic_DNA"/>
</dbReference>
<name>A0ABU2G4A2_9EURY</name>
<gene>
    <name evidence="3" type="ORF">NDI79_14125</name>
</gene>
<dbReference type="Proteomes" id="UP001254813">
    <property type="component" value="Unassembled WGS sequence"/>
</dbReference>
<keyword evidence="1" id="KW-1133">Transmembrane helix</keyword>
<dbReference type="RefSeq" id="WP_310929183.1">
    <property type="nucleotide sequence ID" value="NZ_JAMQOQ010000003.1"/>
</dbReference>
<evidence type="ECO:0000313" key="4">
    <source>
        <dbReference type="Proteomes" id="UP001254813"/>
    </source>
</evidence>
<keyword evidence="1" id="KW-0812">Transmembrane</keyword>
<proteinExistence type="predicted"/>
<reference evidence="3 4" key="1">
    <citation type="submission" date="2022-06" db="EMBL/GenBank/DDBJ databases">
        <title>Halogeometricum sp. a new haloarchaeum isolate from saline soil.</title>
        <authorList>
            <person name="Strakova D."/>
            <person name="Galisteo C."/>
            <person name="Sanchez-Porro C."/>
            <person name="Ventosa A."/>
        </authorList>
    </citation>
    <scope>NUCLEOTIDE SEQUENCE [LARGE SCALE GENOMIC DNA]</scope>
    <source>
        <strain evidence="4">S3BR25-2</strain>
    </source>
</reference>
<organism evidence="3 4">
    <name type="scientific">Halogeometricum luteum</name>
    <dbReference type="NCBI Taxonomy" id="2950537"/>
    <lineage>
        <taxon>Archaea</taxon>
        <taxon>Methanobacteriati</taxon>
        <taxon>Methanobacteriota</taxon>
        <taxon>Stenosarchaea group</taxon>
        <taxon>Halobacteria</taxon>
        <taxon>Halobacteriales</taxon>
        <taxon>Haloferacaceae</taxon>
        <taxon>Halogeometricum</taxon>
    </lineage>
</organism>
<evidence type="ECO:0000313" key="3">
    <source>
        <dbReference type="EMBL" id="MDS0295311.1"/>
    </source>
</evidence>
<evidence type="ECO:0000256" key="1">
    <source>
        <dbReference type="SAM" id="Phobius"/>
    </source>
</evidence>
<comment type="caution">
    <text evidence="3">The sequence shown here is derived from an EMBL/GenBank/DDBJ whole genome shotgun (WGS) entry which is preliminary data.</text>
</comment>
<feature type="domain" description="DUF4350" evidence="2">
    <location>
        <begin position="38"/>
        <end position="247"/>
    </location>
</feature>
<keyword evidence="1" id="KW-0472">Membrane</keyword>
<protein>
    <submittedName>
        <fullName evidence="3">DUF4350 domain-containing protein</fullName>
    </submittedName>
</protein>
<keyword evidence="4" id="KW-1185">Reference proteome</keyword>
<evidence type="ECO:0000259" key="2">
    <source>
        <dbReference type="Pfam" id="PF14258"/>
    </source>
</evidence>
<dbReference type="InterPro" id="IPR025646">
    <property type="entry name" value="DUF4350"/>
</dbReference>
<sequence length="310" mass="33094">MRLDDLLSPRALLVALVAVCLLALVVAGATSSSAFGAFNAQWDGSSSVRSAAETTDAQPTIILETTAYSEYDPNGTVAFVIAPSEPYTSAELARMRQFVQAGGTLVVAEDFEPEGDELLSGVGADARFDGRLVRDMRYHGPTTAMPTATNVSERFSATGVGSVMLNHGTVVEVPNESNATTLVATSEYSYLDVNDDGQPNDGEPFRSYPVVVAEDVGEGRVLAVSDPSIFINAMQERADNRAFTERVVRGYDTVVLDYSHADSQPPIRSAFILLRGSPLVQVGVGLVGLLFAGVLAREGNPLRSRRENEE</sequence>